<dbReference type="InterPro" id="IPR044005">
    <property type="entry name" value="DZR_2"/>
</dbReference>
<dbReference type="EMBL" id="JAEMHM010000006">
    <property type="protein sequence ID" value="MBJ6724811.1"/>
    <property type="molecule type" value="Genomic_DNA"/>
</dbReference>
<reference evidence="4" key="1">
    <citation type="submission" date="2020-12" db="EMBL/GenBank/DDBJ databases">
        <title>Geomonas sp. Red875, isolated from river sediment.</title>
        <authorList>
            <person name="Xu Z."/>
            <person name="Zhang Z."/>
            <person name="Masuda Y."/>
            <person name="Itoh H."/>
            <person name="Senoo K."/>
        </authorList>
    </citation>
    <scope>NUCLEOTIDE SEQUENCE</scope>
    <source>
        <strain evidence="4">Red875</strain>
    </source>
</reference>
<accession>A0A8J7J723</accession>
<dbReference type="CDD" id="cd06223">
    <property type="entry name" value="PRTases_typeI"/>
    <property type="match status" value="1"/>
</dbReference>
<evidence type="ECO:0000259" key="3">
    <source>
        <dbReference type="Pfam" id="PF18912"/>
    </source>
</evidence>
<feature type="domain" description="Double zinc ribbon" evidence="3">
    <location>
        <begin position="14"/>
        <end position="74"/>
    </location>
</feature>
<keyword evidence="5" id="KW-1185">Reference proteome</keyword>
<dbReference type="PANTHER" id="PTHR47505">
    <property type="entry name" value="DNA UTILIZATION PROTEIN YHGH"/>
    <property type="match status" value="1"/>
</dbReference>
<proteinExistence type="inferred from homology"/>
<comment type="similarity">
    <text evidence="1">Belongs to the ComF/GntX family.</text>
</comment>
<dbReference type="InterPro" id="IPR051910">
    <property type="entry name" value="ComF/GntX_DNA_util-trans"/>
</dbReference>
<dbReference type="SUPFAM" id="SSF53271">
    <property type="entry name" value="PRTase-like"/>
    <property type="match status" value="1"/>
</dbReference>
<dbReference type="Proteomes" id="UP000636888">
    <property type="component" value="Unassembled WGS sequence"/>
</dbReference>
<dbReference type="PANTHER" id="PTHR47505:SF1">
    <property type="entry name" value="DNA UTILIZATION PROTEIN YHGH"/>
    <property type="match status" value="1"/>
</dbReference>
<dbReference type="AlphaFoldDB" id="A0A8J7J723"/>
<comment type="caution">
    <text evidence="4">The sequence shown here is derived from an EMBL/GenBank/DDBJ whole genome shotgun (WGS) entry which is preliminary data.</text>
</comment>
<dbReference type="Pfam" id="PF18912">
    <property type="entry name" value="DZR_2"/>
    <property type="match status" value="1"/>
</dbReference>
<dbReference type="Pfam" id="PF00156">
    <property type="entry name" value="Pribosyltran"/>
    <property type="match status" value="1"/>
</dbReference>
<dbReference type="InterPro" id="IPR000836">
    <property type="entry name" value="PRTase_dom"/>
</dbReference>
<evidence type="ECO:0000256" key="1">
    <source>
        <dbReference type="ARBA" id="ARBA00008007"/>
    </source>
</evidence>
<dbReference type="Gene3D" id="3.40.50.2020">
    <property type="match status" value="1"/>
</dbReference>
<evidence type="ECO:0000259" key="2">
    <source>
        <dbReference type="Pfam" id="PF00156"/>
    </source>
</evidence>
<organism evidence="4 5">
    <name type="scientific">Geomesophilobacter sediminis</name>
    <dbReference type="NCBI Taxonomy" id="2798584"/>
    <lineage>
        <taxon>Bacteria</taxon>
        <taxon>Pseudomonadati</taxon>
        <taxon>Thermodesulfobacteriota</taxon>
        <taxon>Desulfuromonadia</taxon>
        <taxon>Geobacterales</taxon>
        <taxon>Geobacteraceae</taxon>
        <taxon>Geomesophilobacter</taxon>
    </lineage>
</organism>
<name>A0A8J7J723_9BACT</name>
<feature type="domain" description="Phosphoribosyltransferase" evidence="2">
    <location>
        <begin position="190"/>
        <end position="243"/>
    </location>
</feature>
<dbReference type="InterPro" id="IPR029057">
    <property type="entry name" value="PRTase-like"/>
</dbReference>
<protein>
    <submittedName>
        <fullName evidence="4">ComF family protein</fullName>
    </submittedName>
</protein>
<gene>
    <name evidence="4" type="ORF">JFN93_08845</name>
</gene>
<evidence type="ECO:0000313" key="5">
    <source>
        <dbReference type="Proteomes" id="UP000636888"/>
    </source>
</evidence>
<evidence type="ECO:0000313" key="4">
    <source>
        <dbReference type="EMBL" id="MBJ6724811.1"/>
    </source>
</evidence>
<sequence>MNHEGRESLMIRALLDLLFPPLCHACKGFIPDRRSINICDACLADVSFVVSPYCPVCGIPYPMDGGLDHLCGACSNDPPFDACRSAALLDGPVQELIHRFKYSGQVHLAVPLGRLVAECLKSFYVQAQPEVILPVPLHRKRLRQRGYNQSQMLGKVIGKVWGIPVLPTNLRRVRWTDPQTGMSAGERRTNVAGAFEVRNPAQLKGKRVLLVDDVLTTGSTVRACAAALYSAEVEAVFVATVARGIPP</sequence>